<feature type="domain" description="Mucolipin extracytosolic" evidence="15">
    <location>
        <begin position="82"/>
        <end position="263"/>
    </location>
</feature>
<evidence type="ECO:0000256" key="8">
    <source>
        <dbReference type="ARBA" id="ARBA00023065"/>
    </source>
</evidence>
<sequence>MATSSSTCTQDSSTEKERLLSQFAGYGSRDLLAPRPSSLLGAPRPSLLGSEGRKPFKLGLQLLKIIIVTVQLVLFGLSNQMVVTFKEENTAAFKHLFLQGFQDRAAQSVHTQKELYSRIHYAVQQYMALPQISLGQYAYVLGAGENGSALSLCQRFYRKGTIDPSNDTFDIDPHVDTECIGLNPPTYSPAPGNSDYKNFTLKFYKLINVTIDFQLKAINIQTIINNEIPDCYTFAIMIVMDNKAHSGKVKIHLQNQASIQECRDPNVSGHAESYALELFDVCVAFVCLMSLLLCGRSVLRGVLLQHEYVQFFKHRLIRRSKNSSSYDMCGILLGTSTLLVWVGVIRYFSFFQKYNILIVTLRAAFPNVIRFCCCVAAIYMGYCFCGWVVLGPYHAKFRSLSMVSQCLFSLINGDDMFVTFAAMDQSGPLVWIFTYDTIMAQTKEQVRVSALHQFISECNDTPSSGKFRGPEGSSCSFLCCSGTLNASIERSD</sequence>
<evidence type="ECO:0000259" key="14">
    <source>
        <dbReference type="Pfam" id="PF08016"/>
    </source>
</evidence>
<evidence type="ECO:0000256" key="12">
    <source>
        <dbReference type="ARBA" id="ARBA00036634"/>
    </source>
</evidence>
<dbReference type="GO" id="GO:0010008">
    <property type="term" value="C:endosome membrane"/>
    <property type="evidence" value="ECO:0007669"/>
    <property type="project" value="UniProtKB-SubCell"/>
</dbReference>
<protein>
    <submittedName>
        <fullName evidence="16">Uncharacterized protein</fullName>
    </submittedName>
</protein>
<gene>
    <name evidence="16" type="ORF">JOQ06_010206</name>
</gene>
<evidence type="ECO:0000256" key="6">
    <source>
        <dbReference type="ARBA" id="ARBA00022753"/>
    </source>
</evidence>
<proteinExistence type="predicted"/>
<evidence type="ECO:0000256" key="2">
    <source>
        <dbReference type="ARBA" id="ARBA00004651"/>
    </source>
</evidence>
<comment type="subcellular location">
    <subcellularLocation>
        <location evidence="2">Cell membrane</location>
        <topology evidence="2">Multi-pass membrane protein</topology>
    </subcellularLocation>
    <subcellularLocation>
        <location evidence="1">Endosome membrane</location>
        <topology evidence="1">Multi-pass membrane protein</topology>
    </subcellularLocation>
</comment>
<dbReference type="GO" id="GO:0005765">
    <property type="term" value="C:lysosomal membrane"/>
    <property type="evidence" value="ECO:0007669"/>
    <property type="project" value="TreeGrafter"/>
</dbReference>
<organism evidence="16 17">
    <name type="scientific">Pogonophryne albipinna</name>
    <dbReference type="NCBI Taxonomy" id="1090488"/>
    <lineage>
        <taxon>Eukaryota</taxon>
        <taxon>Metazoa</taxon>
        <taxon>Chordata</taxon>
        <taxon>Craniata</taxon>
        <taxon>Vertebrata</taxon>
        <taxon>Euteleostomi</taxon>
        <taxon>Actinopterygii</taxon>
        <taxon>Neopterygii</taxon>
        <taxon>Teleostei</taxon>
        <taxon>Neoteleostei</taxon>
        <taxon>Acanthomorphata</taxon>
        <taxon>Eupercaria</taxon>
        <taxon>Perciformes</taxon>
        <taxon>Notothenioidei</taxon>
        <taxon>Pogonophryne</taxon>
    </lineage>
</organism>
<dbReference type="InterPro" id="IPR049134">
    <property type="entry name" value="MCLN_ECD"/>
</dbReference>
<evidence type="ECO:0000256" key="4">
    <source>
        <dbReference type="ARBA" id="ARBA00022475"/>
    </source>
</evidence>
<keyword evidence="3" id="KW-0813">Transport</keyword>
<dbReference type="EMBL" id="JAPTMU010000014">
    <property type="protein sequence ID" value="KAJ4931766.1"/>
    <property type="molecule type" value="Genomic_DNA"/>
</dbReference>
<evidence type="ECO:0000256" key="13">
    <source>
        <dbReference type="SAM" id="Phobius"/>
    </source>
</evidence>
<dbReference type="Proteomes" id="UP001219934">
    <property type="component" value="Unassembled WGS sequence"/>
</dbReference>
<evidence type="ECO:0000256" key="10">
    <source>
        <dbReference type="ARBA" id="ARBA00023157"/>
    </source>
</evidence>
<keyword evidence="6" id="KW-0967">Endosome</keyword>
<evidence type="ECO:0000256" key="9">
    <source>
        <dbReference type="ARBA" id="ARBA00023136"/>
    </source>
</evidence>
<evidence type="ECO:0000256" key="1">
    <source>
        <dbReference type="ARBA" id="ARBA00004337"/>
    </source>
</evidence>
<evidence type="ECO:0000259" key="15">
    <source>
        <dbReference type="Pfam" id="PF21381"/>
    </source>
</evidence>
<feature type="transmembrane region" description="Helical" evidence="13">
    <location>
        <begin position="368"/>
        <end position="390"/>
    </location>
</feature>
<evidence type="ECO:0000256" key="3">
    <source>
        <dbReference type="ARBA" id="ARBA00022448"/>
    </source>
</evidence>
<dbReference type="AlphaFoldDB" id="A0AAD6FE75"/>
<comment type="catalytic activity">
    <reaction evidence="12">
        <text>Ca(2+)(in) = Ca(2+)(out)</text>
        <dbReference type="Rhea" id="RHEA:29671"/>
        <dbReference type="ChEBI" id="CHEBI:29108"/>
    </reaction>
</comment>
<evidence type="ECO:0000313" key="17">
    <source>
        <dbReference type="Proteomes" id="UP001219934"/>
    </source>
</evidence>
<keyword evidence="17" id="KW-1185">Reference proteome</keyword>
<feature type="transmembrane region" description="Helical" evidence="13">
    <location>
        <begin position="325"/>
        <end position="348"/>
    </location>
</feature>
<feature type="domain" description="Polycystin cation channel PKD1/PKD2" evidence="14">
    <location>
        <begin position="273"/>
        <end position="420"/>
    </location>
</feature>
<dbReference type="InterPro" id="IPR013122">
    <property type="entry name" value="PKD1_2_channel"/>
</dbReference>
<dbReference type="PANTHER" id="PTHR12127:SF20">
    <property type="entry name" value="MUCOLIPIN-1"/>
    <property type="match status" value="1"/>
</dbReference>
<keyword evidence="11" id="KW-0407">Ion channel</keyword>
<evidence type="ECO:0000313" key="16">
    <source>
        <dbReference type="EMBL" id="KAJ4931766.1"/>
    </source>
</evidence>
<name>A0AAD6FE75_9TELE</name>
<reference evidence="16" key="1">
    <citation type="submission" date="2022-11" db="EMBL/GenBank/DDBJ databases">
        <title>Chromosome-level genome of Pogonophryne albipinna.</title>
        <authorList>
            <person name="Jo E."/>
        </authorList>
    </citation>
    <scope>NUCLEOTIDE SEQUENCE</scope>
    <source>
        <strain evidence="16">SGF0006</strain>
        <tissue evidence="16">Muscle</tissue>
    </source>
</reference>
<dbReference type="GO" id="GO:0072345">
    <property type="term" value="F:NAADP-sensitive calcium-release channel activity"/>
    <property type="evidence" value="ECO:0007669"/>
    <property type="project" value="TreeGrafter"/>
</dbReference>
<dbReference type="InterPro" id="IPR039031">
    <property type="entry name" value="Mucolipin"/>
</dbReference>
<keyword evidence="9 13" id="KW-0472">Membrane</keyword>
<keyword evidence="7 13" id="KW-1133">Transmembrane helix</keyword>
<keyword evidence="8" id="KW-0406">Ion transport</keyword>
<keyword evidence="5 13" id="KW-0812">Transmembrane</keyword>
<dbReference type="Pfam" id="PF08016">
    <property type="entry name" value="PKD_channel"/>
    <property type="match status" value="1"/>
</dbReference>
<comment type="caution">
    <text evidence="16">The sequence shown here is derived from an EMBL/GenBank/DDBJ whole genome shotgun (WGS) entry which is preliminary data.</text>
</comment>
<dbReference type="Pfam" id="PF21381">
    <property type="entry name" value="MCLN_ECD"/>
    <property type="match status" value="1"/>
</dbReference>
<evidence type="ECO:0000256" key="11">
    <source>
        <dbReference type="ARBA" id="ARBA00023303"/>
    </source>
</evidence>
<evidence type="ECO:0000256" key="7">
    <source>
        <dbReference type="ARBA" id="ARBA00022989"/>
    </source>
</evidence>
<accession>A0AAD6FE75</accession>
<dbReference type="GO" id="GO:0005886">
    <property type="term" value="C:plasma membrane"/>
    <property type="evidence" value="ECO:0007669"/>
    <property type="project" value="UniProtKB-SubCell"/>
</dbReference>
<keyword evidence="10" id="KW-1015">Disulfide bond</keyword>
<evidence type="ECO:0000256" key="5">
    <source>
        <dbReference type="ARBA" id="ARBA00022692"/>
    </source>
</evidence>
<dbReference type="PANTHER" id="PTHR12127">
    <property type="entry name" value="MUCOLIPIN"/>
    <property type="match status" value="1"/>
</dbReference>
<keyword evidence="4" id="KW-1003">Cell membrane</keyword>